<dbReference type="HOGENOM" id="CLU_044821_0_0_4"/>
<dbReference type="PANTHER" id="PTHR21064:SF6">
    <property type="entry name" value="AMINOGLYCOSIDE PHOSPHOTRANSFERASE DOMAIN-CONTAINING PROTEIN"/>
    <property type="match status" value="1"/>
</dbReference>
<dbReference type="InterPro" id="IPR002575">
    <property type="entry name" value="Aminoglycoside_PTrfase"/>
</dbReference>
<evidence type="ECO:0000256" key="1">
    <source>
        <dbReference type="ARBA" id="ARBA00038240"/>
    </source>
</evidence>
<proteinExistence type="inferred from homology"/>
<dbReference type="Proteomes" id="UP000031838">
    <property type="component" value="Chromosome 2"/>
</dbReference>
<dbReference type="InterPro" id="IPR011009">
    <property type="entry name" value="Kinase-like_dom_sf"/>
</dbReference>
<evidence type="ECO:0000313" key="3">
    <source>
        <dbReference type="EMBL" id="AJK48486.1"/>
    </source>
</evidence>
<name>A0A0B6S8A0_BURPL</name>
<dbReference type="KEGG" id="bgp:BGL_2c03950"/>
<feature type="domain" description="Aminoglycoside phosphotransferase" evidence="2">
    <location>
        <begin position="42"/>
        <end position="280"/>
    </location>
</feature>
<dbReference type="GO" id="GO:0004413">
    <property type="term" value="F:homoserine kinase activity"/>
    <property type="evidence" value="ECO:0007669"/>
    <property type="project" value="TreeGrafter"/>
</dbReference>
<keyword evidence="4" id="KW-1185">Reference proteome</keyword>
<protein>
    <submittedName>
        <fullName evidence="3">Putative aminoglycoside phosphotransferase</fullName>
    </submittedName>
</protein>
<dbReference type="PANTHER" id="PTHR21064">
    <property type="entry name" value="AMINOGLYCOSIDE PHOSPHOTRANSFERASE DOMAIN-CONTAINING PROTEIN-RELATED"/>
    <property type="match status" value="1"/>
</dbReference>
<dbReference type="InterPro" id="IPR050249">
    <property type="entry name" value="Pseudomonas-type_ThrB"/>
</dbReference>
<gene>
    <name evidence="3" type="ORF">BGL_2c03950</name>
</gene>
<accession>A0A0B6S8A0</accession>
<reference evidence="3 4" key="2">
    <citation type="journal article" date="2016" name="Appl. Microbiol. Biotechnol.">
        <title>Mutations improving production and secretion of extracellular lipase by Burkholderia glumae PG1.</title>
        <authorList>
            <person name="Knapp A."/>
            <person name="Voget S."/>
            <person name="Gao R."/>
            <person name="Zaburannyi N."/>
            <person name="Krysciak D."/>
            <person name="Breuer M."/>
            <person name="Hauer B."/>
            <person name="Streit W.R."/>
            <person name="Muller R."/>
            <person name="Daniel R."/>
            <person name="Jaeger K.E."/>
        </authorList>
    </citation>
    <scope>NUCLEOTIDE SEQUENCE [LARGE SCALE GENOMIC DNA]</scope>
    <source>
        <strain evidence="3 4">PG1</strain>
    </source>
</reference>
<keyword evidence="3" id="KW-0808">Transferase</keyword>
<dbReference type="EMBL" id="CP002581">
    <property type="protein sequence ID" value="AJK48486.1"/>
    <property type="molecule type" value="Genomic_DNA"/>
</dbReference>
<dbReference type="AlphaFoldDB" id="A0A0B6S8A0"/>
<reference evidence="4" key="1">
    <citation type="submission" date="2011-03" db="EMBL/GenBank/DDBJ databases">
        <authorList>
            <person name="Voget S."/>
            <person name="Streit W.R."/>
            <person name="Jaeger K.E."/>
            <person name="Daniel R."/>
        </authorList>
    </citation>
    <scope>NUCLEOTIDE SEQUENCE [LARGE SCALE GENOMIC DNA]</scope>
    <source>
        <strain evidence="4">PG1</strain>
    </source>
</reference>
<organism evidence="3 4">
    <name type="scientific">Burkholderia plantarii</name>
    <dbReference type="NCBI Taxonomy" id="41899"/>
    <lineage>
        <taxon>Bacteria</taxon>
        <taxon>Pseudomonadati</taxon>
        <taxon>Pseudomonadota</taxon>
        <taxon>Betaproteobacteria</taxon>
        <taxon>Burkholderiales</taxon>
        <taxon>Burkholderiaceae</taxon>
        <taxon>Burkholderia</taxon>
    </lineage>
</organism>
<evidence type="ECO:0000259" key="2">
    <source>
        <dbReference type="Pfam" id="PF01636"/>
    </source>
</evidence>
<dbReference type="Gene3D" id="3.30.200.20">
    <property type="entry name" value="Phosphorylase Kinase, domain 1"/>
    <property type="match status" value="1"/>
</dbReference>
<dbReference type="GO" id="GO:0009088">
    <property type="term" value="P:threonine biosynthetic process"/>
    <property type="evidence" value="ECO:0007669"/>
    <property type="project" value="TreeGrafter"/>
</dbReference>
<dbReference type="Pfam" id="PF01636">
    <property type="entry name" value="APH"/>
    <property type="match status" value="1"/>
</dbReference>
<evidence type="ECO:0000313" key="4">
    <source>
        <dbReference type="Proteomes" id="UP000031838"/>
    </source>
</evidence>
<comment type="similarity">
    <text evidence="1">Belongs to the pseudomonas-type ThrB family.</text>
</comment>
<dbReference type="SUPFAM" id="SSF56112">
    <property type="entry name" value="Protein kinase-like (PK-like)"/>
    <property type="match status" value="1"/>
</dbReference>
<sequence length="343" mass="38733">MNDPHRIRVTRSLLQQDDVGRLAAQRYGLVGEVRTRLWTIGDNDNYMLHHDGAPRFLRVYLASKHWGTGEADYRFELDFLLHLHAQGLPVAYPLRALDGDVLSPVPAPEGMRYLAMFSYVRGDVDPFPDGEDGEARRFEIGRHLAGVHRAGTRFTSRHARFALDAGFLLERPIERIGTVWRPRARPRLDALLAEARACVEPALAALPAGGDGVIVGDFHGSNYHFFEGRATLFDFDLCGTGWHAHDLATWLWDARKRFGDERARALFGAMARGYESVQPLSAASRAALPALMIAREIWLAGEHCADIESLGEQRLDARYWDAFEERLARWLASLPAFDWFERA</sequence>
<dbReference type="Gene3D" id="3.90.1200.10">
    <property type="match status" value="1"/>
</dbReference>
<dbReference type="RefSeq" id="WP_042627120.1">
    <property type="nucleotide sequence ID" value="NZ_CP002581.1"/>
</dbReference>